<dbReference type="InterPro" id="IPR003442">
    <property type="entry name" value="T6A_TsaE"/>
</dbReference>
<dbReference type="PANTHER" id="PTHR33540">
    <property type="entry name" value="TRNA THREONYLCARBAMOYLADENOSINE BIOSYNTHESIS PROTEIN TSAE"/>
    <property type="match status" value="1"/>
</dbReference>
<comment type="subcellular location">
    <subcellularLocation>
        <location evidence="1">Cytoplasm</location>
    </subcellularLocation>
</comment>
<keyword evidence="12" id="KW-1185">Reference proteome</keyword>
<comment type="similarity">
    <text evidence="2">Belongs to the TsaE family.</text>
</comment>
<keyword evidence="4" id="KW-0963">Cytoplasm</keyword>
<gene>
    <name evidence="11" type="ORF">SAMN05216234_11257</name>
</gene>
<dbReference type="Gene3D" id="3.40.50.300">
    <property type="entry name" value="P-loop containing nucleotide triphosphate hydrolases"/>
    <property type="match status" value="1"/>
</dbReference>
<evidence type="ECO:0000256" key="6">
    <source>
        <dbReference type="ARBA" id="ARBA00022723"/>
    </source>
</evidence>
<dbReference type="RefSeq" id="WP_092912029.1">
    <property type="nucleotide sequence ID" value="NZ_FOXB01000012.1"/>
</dbReference>
<evidence type="ECO:0000256" key="3">
    <source>
        <dbReference type="ARBA" id="ARBA00019010"/>
    </source>
</evidence>
<dbReference type="OrthoDB" id="9815896at2"/>
<dbReference type="SUPFAM" id="SSF52540">
    <property type="entry name" value="P-loop containing nucleoside triphosphate hydrolases"/>
    <property type="match status" value="1"/>
</dbReference>
<evidence type="ECO:0000313" key="12">
    <source>
        <dbReference type="Proteomes" id="UP000199227"/>
    </source>
</evidence>
<dbReference type="EMBL" id="FOXB01000012">
    <property type="protein sequence ID" value="SFP26247.1"/>
    <property type="molecule type" value="Genomic_DNA"/>
</dbReference>
<dbReference type="PANTHER" id="PTHR33540:SF2">
    <property type="entry name" value="TRNA THREONYLCARBAMOYLADENOSINE BIOSYNTHESIS PROTEIN TSAE"/>
    <property type="match status" value="1"/>
</dbReference>
<evidence type="ECO:0000256" key="7">
    <source>
        <dbReference type="ARBA" id="ARBA00022741"/>
    </source>
</evidence>
<dbReference type="GO" id="GO:0005524">
    <property type="term" value="F:ATP binding"/>
    <property type="evidence" value="ECO:0007669"/>
    <property type="project" value="UniProtKB-KW"/>
</dbReference>
<evidence type="ECO:0000256" key="4">
    <source>
        <dbReference type="ARBA" id="ARBA00022490"/>
    </source>
</evidence>
<reference evidence="11 12" key="1">
    <citation type="submission" date="2016-10" db="EMBL/GenBank/DDBJ databases">
        <authorList>
            <person name="de Groot N.N."/>
        </authorList>
    </citation>
    <scope>NUCLEOTIDE SEQUENCE [LARGE SCALE GENOMIC DNA]</scope>
    <source>
        <strain evidence="11 12">EP1-55-1</strain>
    </source>
</reference>
<protein>
    <recommendedName>
        <fullName evidence="3">tRNA threonylcarbamoyladenosine biosynthesis protein TsaE</fullName>
    </recommendedName>
    <alternativeName>
        <fullName evidence="10">t(6)A37 threonylcarbamoyladenosine biosynthesis protein TsaE</fullName>
    </alternativeName>
</protein>
<evidence type="ECO:0000256" key="2">
    <source>
        <dbReference type="ARBA" id="ARBA00007599"/>
    </source>
</evidence>
<organism evidence="11 12">
    <name type="scientific">Hydrogenimonas thermophila</name>
    <dbReference type="NCBI Taxonomy" id="223786"/>
    <lineage>
        <taxon>Bacteria</taxon>
        <taxon>Pseudomonadati</taxon>
        <taxon>Campylobacterota</taxon>
        <taxon>Epsilonproteobacteria</taxon>
        <taxon>Campylobacterales</taxon>
        <taxon>Hydrogenimonadaceae</taxon>
        <taxon>Hydrogenimonas</taxon>
    </lineage>
</organism>
<keyword evidence="9" id="KW-0460">Magnesium</keyword>
<accession>A0A1I5NWY7</accession>
<keyword evidence="5" id="KW-0819">tRNA processing</keyword>
<dbReference type="GO" id="GO:0005737">
    <property type="term" value="C:cytoplasm"/>
    <property type="evidence" value="ECO:0007669"/>
    <property type="project" value="UniProtKB-SubCell"/>
</dbReference>
<dbReference type="GO" id="GO:0002949">
    <property type="term" value="P:tRNA threonylcarbamoyladenosine modification"/>
    <property type="evidence" value="ECO:0007669"/>
    <property type="project" value="InterPro"/>
</dbReference>
<dbReference type="NCBIfam" id="TIGR00150">
    <property type="entry name" value="T6A_YjeE"/>
    <property type="match status" value="1"/>
</dbReference>
<dbReference type="Proteomes" id="UP000199227">
    <property type="component" value="Unassembled WGS sequence"/>
</dbReference>
<sequence>MIKEKVATLEQLPELAKEIVSILPQDTVIFLRGNLAAGKTTLVKALADAKGNSQTVTSPTFSIQQIYGDSLYHYDLYQCPNEKFMQIGLLDELENSGWHLIEWGDDELYELLKSLGFEVAIIEITPIDNARKYRIITDA</sequence>
<dbReference type="Pfam" id="PF02367">
    <property type="entry name" value="TsaE"/>
    <property type="match status" value="1"/>
</dbReference>
<keyword evidence="6" id="KW-0479">Metal-binding</keyword>
<keyword evidence="7" id="KW-0547">Nucleotide-binding</keyword>
<proteinExistence type="inferred from homology"/>
<dbReference type="STRING" id="223786.SAMN05216234_11257"/>
<name>A0A1I5NWY7_9BACT</name>
<evidence type="ECO:0000256" key="5">
    <source>
        <dbReference type="ARBA" id="ARBA00022694"/>
    </source>
</evidence>
<evidence type="ECO:0000256" key="8">
    <source>
        <dbReference type="ARBA" id="ARBA00022840"/>
    </source>
</evidence>
<evidence type="ECO:0000256" key="1">
    <source>
        <dbReference type="ARBA" id="ARBA00004496"/>
    </source>
</evidence>
<evidence type="ECO:0000256" key="10">
    <source>
        <dbReference type="ARBA" id="ARBA00032441"/>
    </source>
</evidence>
<evidence type="ECO:0000256" key="9">
    <source>
        <dbReference type="ARBA" id="ARBA00022842"/>
    </source>
</evidence>
<evidence type="ECO:0000313" key="11">
    <source>
        <dbReference type="EMBL" id="SFP26247.1"/>
    </source>
</evidence>
<dbReference type="AlphaFoldDB" id="A0A1I5NWY7"/>
<dbReference type="GO" id="GO:0046872">
    <property type="term" value="F:metal ion binding"/>
    <property type="evidence" value="ECO:0007669"/>
    <property type="project" value="UniProtKB-KW"/>
</dbReference>
<keyword evidence="8" id="KW-0067">ATP-binding</keyword>
<dbReference type="InterPro" id="IPR027417">
    <property type="entry name" value="P-loop_NTPase"/>
</dbReference>